<evidence type="ECO:0000313" key="3">
    <source>
        <dbReference type="Proteomes" id="UP000287033"/>
    </source>
</evidence>
<comment type="caution">
    <text evidence="2">The sequence shown here is derived from an EMBL/GenBank/DDBJ whole genome shotgun (WGS) entry which is preliminary data.</text>
</comment>
<feature type="region of interest" description="Disordered" evidence="1">
    <location>
        <begin position="48"/>
        <end position="93"/>
    </location>
</feature>
<sequence>MAIDSRLRSRSVFRNPLLLVKVTNKNFAFCLIRLAGRAPALCISVEQGPAKQWRDQSKGKGARPQLPRSAKCSMRNKRGGGPLGKDCGQLELL</sequence>
<proteinExistence type="predicted"/>
<organism evidence="2 3">
    <name type="scientific">Chiloscyllium punctatum</name>
    <name type="common">Brownbanded bambooshark</name>
    <name type="synonym">Hemiscyllium punctatum</name>
    <dbReference type="NCBI Taxonomy" id="137246"/>
    <lineage>
        <taxon>Eukaryota</taxon>
        <taxon>Metazoa</taxon>
        <taxon>Chordata</taxon>
        <taxon>Craniata</taxon>
        <taxon>Vertebrata</taxon>
        <taxon>Chondrichthyes</taxon>
        <taxon>Elasmobranchii</taxon>
        <taxon>Galeomorphii</taxon>
        <taxon>Galeoidea</taxon>
        <taxon>Orectolobiformes</taxon>
        <taxon>Hemiscylliidae</taxon>
        <taxon>Chiloscyllium</taxon>
    </lineage>
</organism>
<dbReference type="AlphaFoldDB" id="A0A401RZ47"/>
<gene>
    <name evidence="2" type="ORF">chiPu_0001754</name>
</gene>
<dbReference type="Proteomes" id="UP000287033">
    <property type="component" value="Unassembled WGS sequence"/>
</dbReference>
<name>A0A401RZ47_CHIPU</name>
<accession>A0A401RZ47</accession>
<dbReference type="EMBL" id="BEZZ01000028">
    <property type="protein sequence ID" value="GCC23360.1"/>
    <property type="molecule type" value="Genomic_DNA"/>
</dbReference>
<keyword evidence="3" id="KW-1185">Reference proteome</keyword>
<reference evidence="2 3" key="1">
    <citation type="journal article" date="2018" name="Nat. Ecol. Evol.">
        <title>Shark genomes provide insights into elasmobranch evolution and the origin of vertebrates.</title>
        <authorList>
            <person name="Hara Y"/>
            <person name="Yamaguchi K"/>
            <person name="Onimaru K"/>
            <person name="Kadota M"/>
            <person name="Koyanagi M"/>
            <person name="Keeley SD"/>
            <person name="Tatsumi K"/>
            <person name="Tanaka K"/>
            <person name="Motone F"/>
            <person name="Kageyama Y"/>
            <person name="Nozu R"/>
            <person name="Adachi N"/>
            <person name="Nishimura O"/>
            <person name="Nakagawa R"/>
            <person name="Tanegashima C"/>
            <person name="Kiyatake I"/>
            <person name="Matsumoto R"/>
            <person name="Murakumo K"/>
            <person name="Nishida K"/>
            <person name="Terakita A"/>
            <person name="Kuratani S"/>
            <person name="Sato K"/>
            <person name="Hyodo S Kuraku.S."/>
        </authorList>
    </citation>
    <scope>NUCLEOTIDE SEQUENCE [LARGE SCALE GENOMIC DNA]</scope>
</reference>
<evidence type="ECO:0000313" key="2">
    <source>
        <dbReference type="EMBL" id="GCC23360.1"/>
    </source>
</evidence>
<evidence type="ECO:0000256" key="1">
    <source>
        <dbReference type="SAM" id="MobiDB-lite"/>
    </source>
</evidence>
<protein>
    <submittedName>
        <fullName evidence="2">Uncharacterized protein</fullName>
    </submittedName>
</protein>